<dbReference type="RefSeq" id="XP_029233284.1">
    <property type="nucleotide sequence ID" value="XM_029386956.1"/>
</dbReference>
<evidence type="ECO:0000313" key="3">
    <source>
        <dbReference type="Proteomes" id="UP000283634"/>
    </source>
</evidence>
<dbReference type="AlphaFoldDB" id="A0A3R7N2U4"/>
<proteinExistence type="predicted"/>
<dbReference type="EMBL" id="MKGL01000852">
    <property type="protein sequence ID" value="RNE95479.1"/>
    <property type="molecule type" value="Genomic_DNA"/>
</dbReference>
<feature type="transmembrane region" description="Helical" evidence="1">
    <location>
        <begin position="21"/>
        <end position="40"/>
    </location>
</feature>
<keyword evidence="1" id="KW-1133">Transmembrane helix</keyword>
<gene>
    <name evidence="2" type="ORF">TraAM80_10329</name>
</gene>
<dbReference type="GeneID" id="40334262"/>
<name>A0A3R7N2U4_TRYRA</name>
<keyword evidence="1" id="KW-0472">Membrane</keyword>
<accession>A0A3R7N2U4</accession>
<organism evidence="2 3">
    <name type="scientific">Trypanosoma rangeli</name>
    <dbReference type="NCBI Taxonomy" id="5698"/>
    <lineage>
        <taxon>Eukaryota</taxon>
        <taxon>Discoba</taxon>
        <taxon>Euglenozoa</taxon>
        <taxon>Kinetoplastea</taxon>
        <taxon>Metakinetoplastina</taxon>
        <taxon>Trypanosomatida</taxon>
        <taxon>Trypanosomatidae</taxon>
        <taxon>Trypanosoma</taxon>
        <taxon>Herpetosoma</taxon>
    </lineage>
</organism>
<keyword evidence="1" id="KW-0812">Transmembrane</keyword>
<dbReference type="Proteomes" id="UP000283634">
    <property type="component" value="Unassembled WGS sequence"/>
</dbReference>
<keyword evidence="3" id="KW-1185">Reference proteome</keyword>
<protein>
    <submittedName>
        <fullName evidence="2">Uncharacterized protein</fullName>
    </submittedName>
</protein>
<reference evidence="2 3" key="1">
    <citation type="journal article" date="2018" name="BMC Genomics">
        <title>Genomic comparison of Trypanosoma conorhini and Trypanosoma rangeli to Trypanosoma cruzi strains of high and low virulence.</title>
        <authorList>
            <person name="Bradwell K.R."/>
            <person name="Koparde V.N."/>
            <person name="Matveyev A.V."/>
            <person name="Serrano M.G."/>
            <person name="Alves J.M."/>
            <person name="Parikh H."/>
            <person name="Huang B."/>
            <person name="Lee V."/>
            <person name="Espinosa-Alvarez O."/>
            <person name="Ortiz P.A."/>
            <person name="Costa-Martins A.G."/>
            <person name="Teixeira M.M."/>
            <person name="Buck G.A."/>
        </authorList>
    </citation>
    <scope>NUCLEOTIDE SEQUENCE [LARGE SCALE GENOMIC DNA]</scope>
    <source>
        <strain evidence="2 3">AM80</strain>
    </source>
</reference>
<comment type="caution">
    <text evidence="2">The sequence shown here is derived from an EMBL/GenBank/DDBJ whole genome shotgun (WGS) entry which is preliminary data.</text>
</comment>
<evidence type="ECO:0000313" key="2">
    <source>
        <dbReference type="EMBL" id="RNE95479.1"/>
    </source>
</evidence>
<evidence type="ECO:0000256" key="1">
    <source>
        <dbReference type="SAM" id="Phobius"/>
    </source>
</evidence>
<sequence length="103" mass="11650">MRRIPSMQYAETHSELTTVQLVGIIVGGVAAAVLLPRLAWQRECAEGGNGPLDVRVHRHRNQPVVRRHGVGHRLGTRGPRRRAALEVRQLRVEDDWRLVHDSV</sequence>